<keyword evidence="2 4" id="KW-0238">DNA-binding</keyword>
<protein>
    <submittedName>
        <fullName evidence="6">TetR family transcriptional regulator</fullName>
    </submittedName>
</protein>
<keyword evidence="7" id="KW-1185">Reference proteome</keyword>
<dbReference type="Pfam" id="PF13305">
    <property type="entry name" value="TetR_C_33"/>
    <property type="match status" value="1"/>
</dbReference>
<dbReference type="GO" id="GO:0003677">
    <property type="term" value="F:DNA binding"/>
    <property type="evidence" value="ECO:0007669"/>
    <property type="project" value="UniProtKB-UniRule"/>
</dbReference>
<sequence length="209" mass="23784">MSSKVIIAIVSKRLKEDLKVLILNSAKKLFVEKGIEQTTIRNIADAIGCSIGTVYVYFKDKNAIFHALHTQGFIQLSSEFKVLLNVSNPMERLRAMGKVYINFALKNRDMYDLMFNLKAPMEFLNDEKLHEWNEGKATFDVLRSTVNECLAAGYFKGHELEPTAFMVWSMVHGMCSLEISNRSVGVNIQNPETIVTAAYEEFMKVMDKL</sequence>
<dbReference type="InterPro" id="IPR050624">
    <property type="entry name" value="HTH-type_Tx_Regulator"/>
</dbReference>
<evidence type="ECO:0000256" key="1">
    <source>
        <dbReference type="ARBA" id="ARBA00023015"/>
    </source>
</evidence>
<dbReference type="EMBL" id="BMKK01000011">
    <property type="protein sequence ID" value="GGD75732.1"/>
    <property type="molecule type" value="Genomic_DNA"/>
</dbReference>
<name>A0A916Z4R8_9BACT</name>
<dbReference type="Gene3D" id="1.10.357.10">
    <property type="entry name" value="Tetracycline Repressor, domain 2"/>
    <property type="match status" value="1"/>
</dbReference>
<proteinExistence type="predicted"/>
<evidence type="ECO:0000313" key="6">
    <source>
        <dbReference type="EMBL" id="GGD75732.1"/>
    </source>
</evidence>
<dbReference type="InterPro" id="IPR025996">
    <property type="entry name" value="MT1864/Rv1816-like_C"/>
</dbReference>
<evidence type="ECO:0000256" key="3">
    <source>
        <dbReference type="ARBA" id="ARBA00023163"/>
    </source>
</evidence>
<evidence type="ECO:0000313" key="7">
    <source>
        <dbReference type="Proteomes" id="UP000609064"/>
    </source>
</evidence>
<evidence type="ECO:0000256" key="4">
    <source>
        <dbReference type="PROSITE-ProRule" id="PRU00335"/>
    </source>
</evidence>
<dbReference type="SUPFAM" id="SSF48498">
    <property type="entry name" value="Tetracyclin repressor-like, C-terminal domain"/>
    <property type="match status" value="1"/>
</dbReference>
<feature type="DNA-binding region" description="H-T-H motif" evidence="4">
    <location>
        <begin position="39"/>
        <end position="58"/>
    </location>
</feature>
<comment type="caution">
    <text evidence="6">The sequence shown here is derived from an EMBL/GenBank/DDBJ whole genome shotgun (WGS) entry which is preliminary data.</text>
</comment>
<gene>
    <name evidence="6" type="ORF">GCM10011514_44550</name>
</gene>
<dbReference type="PROSITE" id="PS50977">
    <property type="entry name" value="HTH_TETR_2"/>
    <property type="match status" value="1"/>
</dbReference>
<keyword evidence="3" id="KW-0804">Transcription</keyword>
<evidence type="ECO:0000256" key="2">
    <source>
        <dbReference type="ARBA" id="ARBA00023125"/>
    </source>
</evidence>
<dbReference type="AlphaFoldDB" id="A0A916Z4R8"/>
<dbReference type="InterPro" id="IPR009057">
    <property type="entry name" value="Homeodomain-like_sf"/>
</dbReference>
<feature type="domain" description="HTH tetR-type" evidence="5">
    <location>
        <begin position="16"/>
        <end position="76"/>
    </location>
</feature>
<dbReference type="InterPro" id="IPR036271">
    <property type="entry name" value="Tet_transcr_reg_TetR-rel_C_sf"/>
</dbReference>
<dbReference type="Proteomes" id="UP000609064">
    <property type="component" value="Unassembled WGS sequence"/>
</dbReference>
<dbReference type="PRINTS" id="PR00455">
    <property type="entry name" value="HTHTETR"/>
</dbReference>
<dbReference type="Pfam" id="PF00440">
    <property type="entry name" value="TetR_N"/>
    <property type="match status" value="1"/>
</dbReference>
<reference evidence="6" key="2">
    <citation type="submission" date="2020-09" db="EMBL/GenBank/DDBJ databases">
        <authorList>
            <person name="Sun Q."/>
            <person name="Zhou Y."/>
        </authorList>
    </citation>
    <scope>NUCLEOTIDE SEQUENCE</scope>
    <source>
        <strain evidence="6">CGMCC 1.15958</strain>
    </source>
</reference>
<reference evidence="6" key="1">
    <citation type="journal article" date="2014" name="Int. J. Syst. Evol. Microbiol.">
        <title>Complete genome sequence of Corynebacterium casei LMG S-19264T (=DSM 44701T), isolated from a smear-ripened cheese.</title>
        <authorList>
            <consortium name="US DOE Joint Genome Institute (JGI-PGF)"/>
            <person name="Walter F."/>
            <person name="Albersmeier A."/>
            <person name="Kalinowski J."/>
            <person name="Ruckert C."/>
        </authorList>
    </citation>
    <scope>NUCLEOTIDE SEQUENCE</scope>
    <source>
        <strain evidence="6">CGMCC 1.15958</strain>
    </source>
</reference>
<dbReference type="PANTHER" id="PTHR43479:SF11">
    <property type="entry name" value="ACREF_ENVCD OPERON REPRESSOR-RELATED"/>
    <property type="match status" value="1"/>
</dbReference>
<evidence type="ECO:0000259" key="5">
    <source>
        <dbReference type="PROSITE" id="PS50977"/>
    </source>
</evidence>
<keyword evidence="1" id="KW-0805">Transcription regulation</keyword>
<organism evidence="6 7">
    <name type="scientific">Emticicia aquatilis</name>
    <dbReference type="NCBI Taxonomy" id="1537369"/>
    <lineage>
        <taxon>Bacteria</taxon>
        <taxon>Pseudomonadati</taxon>
        <taxon>Bacteroidota</taxon>
        <taxon>Cytophagia</taxon>
        <taxon>Cytophagales</taxon>
        <taxon>Leadbetterellaceae</taxon>
        <taxon>Emticicia</taxon>
    </lineage>
</organism>
<dbReference type="InterPro" id="IPR001647">
    <property type="entry name" value="HTH_TetR"/>
</dbReference>
<dbReference type="SUPFAM" id="SSF46689">
    <property type="entry name" value="Homeodomain-like"/>
    <property type="match status" value="1"/>
</dbReference>
<dbReference type="PANTHER" id="PTHR43479">
    <property type="entry name" value="ACREF/ENVCD OPERON REPRESSOR-RELATED"/>
    <property type="match status" value="1"/>
</dbReference>
<accession>A0A916Z4R8</accession>